<dbReference type="Proteomes" id="UP000002210">
    <property type="component" value="Chromosome"/>
</dbReference>
<dbReference type="KEGG" id="bcx:BCA_4774"/>
<feature type="transmembrane region" description="Helical" evidence="1">
    <location>
        <begin position="107"/>
        <end position="130"/>
    </location>
</feature>
<keyword evidence="1" id="KW-0472">Membrane</keyword>
<organism evidence="2 3">
    <name type="scientific">Bacillus cereus (strain 03BB102)</name>
    <dbReference type="NCBI Taxonomy" id="572264"/>
    <lineage>
        <taxon>Bacteria</taxon>
        <taxon>Bacillati</taxon>
        <taxon>Bacillota</taxon>
        <taxon>Bacilli</taxon>
        <taxon>Bacillales</taxon>
        <taxon>Bacillaceae</taxon>
        <taxon>Bacillus</taxon>
        <taxon>Bacillus cereus group</taxon>
    </lineage>
</organism>
<keyword evidence="1" id="KW-0812">Transmembrane</keyword>
<dbReference type="PATRIC" id="fig|572264.18.peg.4724"/>
<sequence length="262" mass="30953">MNNPSYSFQEYLIAVIILLLPSFIIFACLFPKFLLISILLFAILFSYYGITIRVLTNKLNLQSMTPIYRLLAFLLSLSSFFLFLGAIPYHKDTFLFLPVTNHMEEILYLTITYTIFVFLFFLFEVIFYLYKHIKKPENITNKLDWIGFAIRLFAALFITLILPDIVFGILYNFTFSFYDNTLFEGDIWEFIYFSFLIHFALPINSDNLQNYVKLLNEHTLARVLQMIHITTCKFLDLTFLAILIQYFLGFINLFTIKNNKDS</sequence>
<feature type="transmembrane region" description="Helical" evidence="1">
    <location>
        <begin position="67"/>
        <end position="87"/>
    </location>
</feature>
<evidence type="ECO:0000313" key="2">
    <source>
        <dbReference type="EMBL" id="ACO28963.1"/>
    </source>
</evidence>
<dbReference type="EMBL" id="CP001407">
    <property type="protein sequence ID" value="ACO28963.1"/>
    <property type="molecule type" value="Genomic_DNA"/>
</dbReference>
<evidence type="ECO:0000256" key="1">
    <source>
        <dbReference type="SAM" id="Phobius"/>
    </source>
</evidence>
<proteinExistence type="predicted"/>
<feature type="transmembrane region" description="Helical" evidence="1">
    <location>
        <begin position="234"/>
        <end position="256"/>
    </location>
</feature>
<gene>
    <name evidence="2" type="ordered locus">BCA_4774</name>
</gene>
<feature type="transmembrane region" description="Helical" evidence="1">
    <location>
        <begin position="36"/>
        <end position="55"/>
    </location>
</feature>
<evidence type="ECO:0000313" key="3">
    <source>
        <dbReference type="Proteomes" id="UP000002210"/>
    </source>
</evidence>
<keyword evidence="1" id="KW-1133">Transmembrane helix</keyword>
<dbReference type="RefSeq" id="WP_001064348.1">
    <property type="nucleotide sequence ID" value="NC_012472.1"/>
</dbReference>
<feature type="transmembrane region" description="Helical" evidence="1">
    <location>
        <begin position="150"/>
        <end position="175"/>
    </location>
</feature>
<protein>
    <submittedName>
        <fullName evidence="2">Putative membrane protein</fullName>
    </submittedName>
</protein>
<dbReference type="AlphaFoldDB" id="A0A158RP03"/>
<reference evidence="2 3" key="1">
    <citation type="submission" date="2009-02" db="EMBL/GenBank/DDBJ databases">
        <title>Genome sequence of Bacillus cereus 03BB102.</title>
        <authorList>
            <person name="Dodson R.J."/>
            <person name="Jackson P."/>
            <person name="Munk A.C."/>
            <person name="Brettin T."/>
            <person name="Bruce D."/>
            <person name="Detter C."/>
            <person name="Tapia R."/>
            <person name="Han C."/>
            <person name="Sutton G."/>
            <person name="Sims D."/>
        </authorList>
    </citation>
    <scope>NUCLEOTIDE SEQUENCE [LARGE SCALE GENOMIC DNA]</scope>
    <source>
        <strain evidence="2 3">03BB102</strain>
    </source>
</reference>
<feature type="transmembrane region" description="Helical" evidence="1">
    <location>
        <begin position="12"/>
        <end position="30"/>
    </location>
</feature>
<accession>A0A158RP03</accession>
<name>A0A158RP03_BACC3</name>